<comment type="caution">
    <text evidence="5">The sequence shown here is derived from an EMBL/GenBank/DDBJ whole genome shotgun (WGS) entry which is preliminary data.</text>
</comment>
<feature type="domain" description="DUF4401" evidence="4">
    <location>
        <begin position="376"/>
        <end position="703"/>
    </location>
</feature>
<feature type="transmembrane region" description="Helical" evidence="2">
    <location>
        <begin position="657"/>
        <end position="677"/>
    </location>
</feature>
<feature type="transmembrane region" description="Helical" evidence="2">
    <location>
        <begin position="56"/>
        <end position="76"/>
    </location>
</feature>
<keyword evidence="2" id="KW-0812">Transmembrane</keyword>
<proteinExistence type="predicted"/>
<sequence length="920" mass="99817">MQAPTAHSAQSGHDQIVRWRLFFNIGLRVLGIGLLASGIVTWIAANWDGLGKFERIAGVQLLLVAVVAVALVQAWRGQPRSGHTPGVPDLARSGRQGVPVFAGALFLACVVTGGLLALLGQTYQTGADPWTLFGWWALLAIPWLLVARSWFVIVLWLVVLNTANILLLGTQVLISPQRYTPMGYAWVVAAINAGLLAGAERLRSHYSDPYRVVPRLLVLIILIALFCTLAASVESLFDDGPNQAMLLQAVLVGVVVSGGFYLYHRVRPDFFILSQLAVFTVLYAGTYVLIASWLFAESIELSVALAFVVALGGMLGCVSWLRKVYQSQADAPGQPAPSDSSAALPAAVTDTATNTAKAESAVTPAQSSPLLFLFSFGFIFLLGLALIVVLEIPLAGAAGAALVAGLLAYFAAGGKGRVSGVTLMLVGLLLLAFEVFNGTYIDYADRALPVLGLIAGLLLLYHMHQIPWFQFLCAVAALVLFAILWPQYSPGLAFDHADTGLSGYRHDADWQSFVSELAPVYIVLATVILIGLPQAWLRRYKMLAWSLLCVPLGAYVIDMSGLPYSGNHSAHDGQNMLAMVLSKWRLPTRFPMVYLCNLVFALLPVGGAWLSARRSRVCAVDQAVVVLVLLALGVLWGDLPGVQLGLLLCLLGYELRYRSMLVVGVVSIIAFLARFYFQLHFLLLDKAYFLIAQGAVLLVLALLWYQLRPVAVIGGRPADHHGASDPISDTPAGRDGSRLPAHDTLSAPETRSGRGWPRVPVLVSIVAGLVAVLAVANVDILQKEAIIRDGTRFVVALRPVDPRSLMQGDYMTLNFASQGGDDGNLFSDYSHRYVELKPDAQGVYHFTRTLPQMAPPAQPGNVVVRYRRQLDERVLFVTDAYFFPEGQGEHYARARYGEFRVNQDGVALLTGLLDEKQNRL</sequence>
<feature type="transmembrane region" description="Helical" evidence="2">
    <location>
        <begin position="153"/>
        <end position="175"/>
    </location>
</feature>
<feature type="transmembrane region" description="Helical" evidence="2">
    <location>
        <begin position="212"/>
        <end position="233"/>
    </location>
</feature>
<feature type="transmembrane region" description="Helical" evidence="2">
    <location>
        <begin position="130"/>
        <end position="146"/>
    </location>
</feature>
<feature type="transmembrane region" description="Helical" evidence="2">
    <location>
        <begin position="97"/>
        <end position="118"/>
    </location>
</feature>
<evidence type="ECO:0008006" key="7">
    <source>
        <dbReference type="Google" id="ProtNLM"/>
    </source>
</evidence>
<evidence type="ECO:0000256" key="2">
    <source>
        <dbReference type="SAM" id="Phobius"/>
    </source>
</evidence>
<feature type="transmembrane region" description="Helical" evidence="2">
    <location>
        <begin position="759"/>
        <end position="778"/>
    </location>
</feature>
<feature type="transmembrane region" description="Helical" evidence="2">
    <location>
        <begin position="543"/>
        <end position="562"/>
    </location>
</feature>
<dbReference type="InterPro" id="IPR025513">
    <property type="entry name" value="DUF4401"/>
</dbReference>
<evidence type="ECO:0000259" key="4">
    <source>
        <dbReference type="Pfam" id="PF14351"/>
    </source>
</evidence>
<feature type="transmembrane region" description="Helical" evidence="2">
    <location>
        <begin position="418"/>
        <end position="437"/>
    </location>
</feature>
<dbReference type="Pfam" id="PF14351">
    <property type="entry name" value="DUF4401"/>
    <property type="match status" value="1"/>
</dbReference>
<dbReference type="Proteomes" id="UP000264036">
    <property type="component" value="Unassembled WGS sequence"/>
</dbReference>
<feature type="transmembrane region" description="Helical" evidence="2">
    <location>
        <begin position="245"/>
        <end position="263"/>
    </location>
</feature>
<protein>
    <recommendedName>
        <fullName evidence="7">DUF4401 domain-containing protein</fullName>
    </recommendedName>
</protein>
<evidence type="ECO:0000313" key="5">
    <source>
        <dbReference type="EMBL" id="HBP31561.1"/>
    </source>
</evidence>
<feature type="region of interest" description="Disordered" evidence="1">
    <location>
        <begin position="719"/>
        <end position="752"/>
    </location>
</feature>
<name>A0A356LLV2_9BURK</name>
<feature type="transmembrane region" description="Helical" evidence="2">
    <location>
        <begin position="518"/>
        <end position="536"/>
    </location>
</feature>
<feature type="transmembrane region" description="Helical" evidence="2">
    <location>
        <begin position="617"/>
        <end position="637"/>
    </location>
</feature>
<dbReference type="Pfam" id="PF09925">
    <property type="entry name" value="DUF2157"/>
    <property type="match status" value="1"/>
</dbReference>
<feature type="transmembrane region" description="Helical" evidence="2">
    <location>
        <begin position="181"/>
        <end position="200"/>
    </location>
</feature>
<evidence type="ECO:0000313" key="6">
    <source>
        <dbReference type="Proteomes" id="UP000264036"/>
    </source>
</evidence>
<feature type="transmembrane region" description="Helical" evidence="2">
    <location>
        <begin position="468"/>
        <end position="488"/>
    </location>
</feature>
<feature type="transmembrane region" description="Helical" evidence="2">
    <location>
        <begin position="370"/>
        <end position="388"/>
    </location>
</feature>
<feature type="transmembrane region" description="Helical" evidence="2">
    <location>
        <begin position="21"/>
        <end position="44"/>
    </location>
</feature>
<feature type="transmembrane region" description="Helical" evidence="2">
    <location>
        <begin position="689"/>
        <end position="707"/>
    </location>
</feature>
<evidence type="ECO:0000256" key="1">
    <source>
        <dbReference type="SAM" id="MobiDB-lite"/>
    </source>
</evidence>
<dbReference type="Pfam" id="PF14345">
    <property type="entry name" value="GDYXXLXY"/>
    <property type="match status" value="1"/>
</dbReference>
<feature type="transmembrane region" description="Helical" evidence="2">
    <location>
        <begin position="443"/>
        <end position="461"/>
    </location>
</feature>
<organism evidence="5 6">
    <name type="scientific">Advenella kashmirensis</name>
    <dbReference type="NCBI Taxonomy" id="310575"/>
    <lineage>
        <taxon>Bacteria</taxon>
        <taxon>Pseudomonadati</taxon>
        <taxon>Pseudomonadota</taxon>
        <taxon>Betaproteobacteria</taxon>
        <taxon>Burkholderiales</taxon>
        <taxon>Alcaligenaceae</taxon>
    </lineage>
</organism>
<gene>
    <name evidence="5" type="ORF">DD666_19390</name>
</gene>
<feature type="transmembrane region" description="Helical" evidence="2">
    <location>
        <begin position="592"/>
        <end position="610"/>
    </location>
</feature>
<dbReference type="InterPro" id="IPR018677">
    <property type="entry name" value="DUF2157"/>
</dbReference>
<feature type="domain" description="DUF2157" evidence="3">
    <location>
        <begin position="25"/>
        <end position="149"/>
    </location>
</feature>
<keyword evidence="2" id="KW-1133">Transmembrane helix</keyword>
<reference evidence="5 6" key="1">
    <citation type="journal article" date="2018" name="Nat. Biotechnol.">
        <title>A standardized bacterial taxonomy based on genome phylogeny substantially revises the tree of life.</title>
        <authorList>
            <person name="Parks D.H."/>
            <person name="Chuvochina M."/>
            <person name="Waite D.W."/>
            <person name="Rinke C."/>
            <person name="Skarshewski A."/>
            <person name="Chaumeil P.A."/>
            <person name="Hugenholtz P."/>
        </authorList>
    </citation>
    <scope>NUCLEOTIDE SEQUENCE [LARGE SCALE GENOMIC DNA]</scope>
    <source>
        <strain evidence="5">UBA10707</strain>
    </source>
</reference>
<keyword evidence="2" id="KW-0472">Membrane</keyword>
<feature type="transmembrane region" description="Helical" evidence="2">
    <location>
        <begin position="270"/>
        <end position="295"/>
    </location>
</feature>
<evidence type="ECO:0000259" key="3">
    <source>
        <dbReference type="Pfam" id="PF09925"/>
    </source>
</evidence>
<dbReference type="InterPro" id="IPR025833">
    <property type="entry name" value="GDYXXLXY"/>
</dbReference>
<dbReference type="AlphaFoldDB" id="A0A356LLV2"/>
<feature type="transmembrane region" description="Helical" evidence="2">
    <location>
        <begin position="394"/>
        <end position="411"/>
    </location>
</feature>
<feature type="transmembrane region" description="Helical" evidence="2">
    <location>
        <begin position="301"/>
        <end position="321"/>
    </location>
</feature>
<dbReference type="EMBL" id="DOEK01000040">
    <property type="protein sequence ID" value="HBP31561.1"/>
    <property type="molecule type" value="Genomic_DNA"/>
</dbReference>
<accession>A0A356LLV2</accession>